<dbReference type="PANTHER" id="PTHR14403">
    <property type="entry name" value="RFAMIDE PEPTIDE GONADOTROPIN INHIBITORY HORMONE"/>
    <property type="match status" value="1"/>
</dbReference>
<dbReference type="RefSeq" id="XP_072858690.1">
    <property type="nucleotide sequence ID" value="XM_073002589.1"/>
</dbReference>
<organism evidence="8 9">
    <name type="scientific">Pogona vitticeps</name>
    <name type="common">central bearded dragon</name>
    <dbReference type="NCBI Taxonomy" id="103695"/>
    <lineage>
        <taxon>Eukaryota</taxon>
        <taxon>Metazoa</taxon>
        <taxon>Chordata</taxon>
        <taxon>Craniata</taxon>
        <taxon>Vertebrata</taxon>
        <taxon>Euteleostomi</taxon>
        <taxon>Lepidosauria</taxon>
        <taxon>Squamata</taxon>
        <taxon>Bifurcata</taxon>
        <taxon>Unidentata</taxon>
        <taxon>Episquamata</taxon>
        <taxon>Toxicofera</taxon>
        <taxon>Iguania</taxon>
        <taxon>Acrodonta</taxon>
        <taxon>Agamidae</taxon>
        <taxon>Amphibolurinae</taxon>
        <taxon>Pogona</taxon>
    </lineage>
</organism>
<dbReference type="GO" id="GO:0007218">
    <property type="term" value="P:neuropeptide signaling pathway"/>
    <property type="evidence" value="ECO:0007669"/>
    <property type="project" value="UniProtKB-KW"/>
</dbReference>
<gene>
    <name evidence="9" type="primary">NPVF</name>
</gene>
<dbReference type="Proteomes" id="UP001652642">
    <property type="component" value="Chromosome 6"/>
</dbReference>
<feature type="chain" id="PRO_5045310690" evidence="7">
    <location>
        <begin position="27"/>
        <end position="162"/>
    </location>
</feature>
<evidence type="ECO:0000256" key="2">
    <source>
        <dbReference type="ARBA" id="ARBA00006356"/>
    </source>
</evidence>
<evidence type="ECO:0000256" key="5">
    <source>
        <dbReference type="ARBA" id="ARBA00022815"/>
    </source>
</evidence>
<proteinExistence type="inferred from homology"/>
<feature type="signal peptide" evidence="7">
    <location>
        <begin position="1"/>
        <end position="26"/>
    </location>
</feature>
<evidence type="ECO:0000256" key="7">
    <source>
        <dbReference type="SAM" id="SignalP"/>
    </source>
</evidence>
<evidence type="ECO:0000313" key="9">
    <source>
        <dbReference type="RefSeq" id="XP_072858690.1"/>
    </source>
</evidence>
<evidence type="ECO:0000313" key="8">
    <source>
        <dbReference type="Proteomes" id="UP001652642"/>
    </source>
</evidence>
<evidence type="ECO:0000256" key="4">
    <source>
        <dbReference type="ARBA" id="ARBA00022729"/>
    </source>
</evidence>
<comment type="subcellular location">
    <subcellularLocation>
        <location evidence="1">Secreted</location>
    </subcellularLocation>
</comment>
<comment type="similarity">
    <text evidence="2">Belongs to the FARP (FMRFamide related peptide) family.</text>
</comment>
<name>A0ABM5GM32_9SAUR</name>
<keyword evidence="6 9" id="KW-0527">Neuropeptide</keyword>
<dbReference type="PANTHER" id="PTHR14403:SF6">
    <property type="entry name" value="PRO-FMRFAMIDE-RELATED NEUROPEPTIDE VF"/>
    <property type="match status" value="1"/>
</dbReference>
<dbReference type="InterPro" id="IPR026297">
    <property type="entry name" value="FMRFamide-related/fGRP"/>
</dbReference>
<evidence type="ECO:0000256" key="1">
    <source>
        <dbReference type="ARBA" id="ARBA00004613"/>
    </source>
</evidence>
<keyword evidence="8" id="KW-1185">Reference proteome</keyword>
<evidence type="ECO:0000256" key="6">
    <source>
        <dbReference type="ARBA" id="ARBA00023320"/>
    </source>
</evidence>
<dbReference type="GeneID" id="140707994"/>
<protein>
    <submittedName>
        <fullName evidence="9">Pro-FMRFamide-related neuropeptide VF</fullName>
    </submittedName>
</protein>
<keyword evidence="4 7" id="KW-0732">Signal</keyword>
<keyword evidence="3" id="KW-0964">Secreted</keyword>
<accession>A0ABM5GM32</accession>
<keyword evidence="5" id="KW-0027">Amidation</keyword>
<evidence type="ECO:0000256" key="3">
    <source>
        <dbReference type="ARBA" id="ARBA00022525"/>
    </source>
</evidence>
<sequence>MKMISLKRVILFTLATSMFLASKTICLNEPLTSNFQSREEYSDDNYPESSEDIIEEKQRNLNLEELKDWELKNIVKMSTPAMKKVPHSTANLPLRFGRNFQEERSIKPAANLPLRFGRSPPGSLIRHTFPFAHRFGTFSSPVKRESSVEEATLWKTLNQFPF</sequence>
<reference evidence="9" key="1">
    <citation type="submission" date="2025-08" db="UniProtKB">
        <authorList>
            <consortium name="RefSeq"/>
        </authorList>
    </citation>
    <scope>IDENTIFICATION</scope>
</reference>